<evidence type="ECO:0000313" key="8">
    <source>
        <dbReference type="EMBL" id="CAI9718131.1"/>
    </source>
</evidence>
<reference evidence="8" key="1">
    <citation type="submission" date="2023-08" db="EMBL/GenBank/DDBJ databases">
        <authorList>
            <person name="Alioto T."/>
            <person name="Alioto T."/>
            <person name="Gomez Garrido J."/>
        </authorList>
    </citation>
    <scope>NUCLEOTIDE SEQUENCE</scope>
</reference>
<evidence type="ECO:0000256" key="4">
    <source>
        <dbReference type="ARBA" id="ARBA00023306"/>
    </source>
</evidence>
<dbReference type="Gene3D" id="1.10.472.10">
    <property type="entry name" value="Cyclin-like"/>
    <property type="match status" value="2"/>
</dbReference>
<evidence type="ECO:0000256" key="5">
    <source>
        <dbReference type="RuleBase" id="RU000383"/>
    </source>
</evidence>
<dbReference type="InterPro" id="IPR039361">
    <property type="entry name" value="Cyclin"/>
</dbReference>
<evidence type="ECO:0000256" key="2">
    <source>
        <dbReference type="ARBA" id="ARBA00022776"/>
    </source>
</evidence>
<evidence type="ECO:0000256" key="1">
    <source>
        <dbReference type="ARBA" id="ARBA00022618"/>
    </source>
</evidence>
<dbReference type="SUPFAM" id="SSF47954">
    <property type="entry name" value="Cyclin-like"/>
    <property type="match status" value="2"/>
</dbReference>
<dbReference type="InterPro" id="IPR004367">
    <property type="entry name" value="Cyclin_C-dom"/>
</dbReference>
<dbReference type="Pfam" id="PF02984">
    <property type="entry name" value="Cyclin_C"/>
    <property type="match status" value="1"/>
</dbReference>
<dbReference type="Pfam" id="PF00134">
    <property type="entry name" value="Cyclin_N"/>
    <property type="match status" value="1"/>
</dbReference>
<keyword evidence="9" id="KW-1185">Reference proteome</keyword>
<feature type="domain" description="Cyclin-like" evidence="6">
    <location>
        <begin position="158"/>
        <end position="242"/>
    </location>
</feature>
<organism evidence="8 9">
    <name type="scientific">Octopus vulgaris</name>
    <name type="common">Common octopus</name>
    <dbReference type="NCBI Taxonomy" id="6645"/>
    <lineage>
        <taxon>Eukaryota</taxon>
        <taxon>Metazoa</taxon>
        <taxon>Spiralia</taxon>
        <taxon>Lophotrochozoa</taxon>
        <taxon>Mollusca</taxon>
        <taxon>Cephalopoda</taxon>
        <taxon>Coleoidea</taxon>
        <taxon>Octopodiformes</taxon>
        <taxon>Octopoda</taxon>
        <taxon>Incirrata</taxon>
        <taxon>Octopodidae</taxon>
        <taxon>Octopus</taxon>
    </lineage>
</organism>
<keyword evidence="1" id="KW-0132">Cell division</keyword>
<dbReference type="AlphaFoldDB" id="A0AA36EXP3"/>
<dbReference type="InterPro" id="IPR036915">
    <property type="entry name" value="Cyclin-like_sf"/>
</dbReference>
<feature type="domain" description="Cyclin C-terminal" evidence="7">
    <location>
        <begin position="251"/>
        <end position="371"/>
    </location>
</feature>
<keyword evidence="4" id="KW-0131">Cell cycle</keyword>
<dbReference type="GO" id="GO:0051301">
    <property type="term" value="P:cell division"/>
    <property type="evidence" value="ECO:0007669"/>
    <property type="project" value="UniProtKB-KW"/>
</dbReference>
<keyword evidence="2" id="KW-0498">Mitosis</keyword>
<evidence type="ECO:0000256" key="3">
    <source>
        <dbReference type="ARBA" id="ARBA00023127"/>
    </source>
</evidence>
<dbReference type="PANTHER" id="PTHR10177">
    <property type="entry name" value="CYCLINS"/>
    <property type="match status" value="1"/>
</dbReference>
<evidence type="ECO:0000259" key="7">
    <source>
        <dbReference type="SMART" id="SM01332"/>
    </source>
</evidence>
<feature type="domain" description="Cyclin-like" evidence="6">
    <location>
        <begin position="255"/>
        <end position="339"/>
    </location>
</feature>
<evidence type="ECO:0000313" key="9">
    <source>
        <dbReference type="Proteomes" id="UP001162480"/>
    </source>
</evidence>
<gene>
    <name evidence="8" type="ORF">OCTVUL_1B015016</name>
</gene>
<accession>A0AA36EXP3</accession>
<keyword evidence="3 5" id="KW-0195">Cyclin</keyword>
<dbReference type="FunFam" id="1.10.472.10:FF:000001">
    <property type="entry name" value="G2/mitotic-specific cyclin"/>
    <property type="match status" value="1"/>
</dbReference>
<dbReference type="Proteomes" id="UP001162480">
    <property type="component" value="Chromosome 2"/>
</dbReference>
<dbReference type="InterPro" id="IPR013763">
    <property type="entry name" value="Cyclin-like_dom"/>
</dbReference>
<sequence length="440" mass="50951">MSEELEKLENKSQQKLIQRRHSTISYESSSTECSEQFETVFRDSVNVKHKVRLDICSDENYMRPDDGPVENYGNLECNCSSNKCKGLSLQISDFFTNKNLPPNVTDIDTGVTDFTNCGEYAQDIIQYLQEIEKKWVLKADFLRRQREVSCNSRGILIDWIINVQVHLKFCEETLMLTVKLIDVFLAVQNTPLDKLQLLGIACLFLASKFYQQDILKVSQLIYLTDNSYSKQQLLSTELFVLAVMNFELSIPTPIVFLGRFLLAELHKREVEDLCKYLMNLALVDHEFVVYRSSEITASALLLSRYVLKPNIKEAWTPGLTYYTGYKRFQLDSCVKKLATKLLDVEISEYQGPRHKFALQSKYGCISHHPALSATQPLRKATKGMLTYLWKFNKTNGLLFIKRSQLSKNPKPKLLWEIYFGIKMLETFHFIGYNTLNKAFF</sequence>
<dbReference type="SMART" id="SM01332">
    <property type="entry name" value="Cyclin_C"/>
    <property type="match status" value="1"/>
</dbReference>
<evidence type="ECO:0000259" key="6">
    <source>
        <dbReference type="SMART" id="SM00385"/>
    </source>
</evidence>
<dbReference type="EMBL" id="OX597815">
    <property type="protein sequence ID" value="CAI9718131.1"/>
    <property type="molecule type" value="Genomic_DNA"/>
</dbReference>
<name>A0AA36EXP3_OCTVU</name>
<protein>
    <submittedName>
        <fullName evidence="8">Cyclin-A3-1 isoform X1</fullName>
    </submittedName>
</protein>
<comment type="similarity">
    <text evidence="5">Belongs to the cyclin family.</text>
</comment>
<proteinExistence type="inferred from homology"/>
<dbReference type="InterPro" id="IPR006671">
    <property type="entry name" value="Cyclin_N"/>
</dbReference>
<dbReference type="SMART" id="SM00385">
    <property type="entry name" value="CYCLIN"/>
    <property type="match status" value="2"/>
</dbReference>